<gene>
    <name evidence="2" type="primary">A08g508770.1_BraROA</name>
    <name evidence="2" type="ORF">IGI04_031375</name>
</gene>
<proteinExistence type="predicted"/>
<organism evidence="2 3">
    <name type="scientific">Brassica rapa subsp. trilocularis</name>
    <dbReference type="NCBI Taxonomy" id="1813537"/>
    <lineage>
        <taxon>Eukaryota</taxon>
        <taxon>Viridiplantae</taxon>
        <taxon>Streptophyta</taxon>
        <taxon>Embryophyta</taxon>
        <taxon>Tracheophyta</taxon>
        <taxon>Spermatophyta</taxon>
        <taxon>Magnoliopsida</taxon>
        <taxon>eudicotyledons</taxon>
        <taxon>Gunneridae</taxon>
        <taxon>Pentapetalae</taxon>
        <taxon>rosids</taxon>
        <taxon>malvids</taxon>
        <taxon>Brassicales</taxon>
        <taxon>Brassicaceae</taxon>
        <taxon>Brassiceae</taxon>
        <taxon>Brassica</taxon>
    </lineage>
</organism>
<evidence type="ECO:0000256" key="1">
    <source>
        <dbReference type="SAM" id="MobiDB-lite"/>
    </source>
</evidence>
<sequence>MRHNNRTASPPLWGARVTFCSYGIQSNCFVYGRDAMLREWRAGSFDTVLVDGKELHNIRDYDDHLRLGRNSRALSDRNSSEKAASPDANYL</sequence>
<feature type="region of interest" description="Disordered" evidence="1">
    <location>
        <begin position="72"/>
        <end position="91"/>
    </location>
</feature>
<dbReference type="EMBL" id="JADBGQ010000007">
    <property type="protein sequence ID" value="KAG5389834.1"/>
    <property type="molecule type" value="Genomic_DNA"/>
</dbReference>
<protein>
    <submittedName>
        <fullName evidence="2">Uncharacterized protein</fullName>
    </submittedName>
</protein>
<reference evidence="2 3" key="1">
    <citation type="submission" date="2021-03" db="EMBL/GenBank/DDBJ databases">
        <authorList>
            <person name="King G.J."/>
            <person name="Bancroft I."/>
            <person name="Baten A."/>
            <person name="Bloomfield J."/>
            <person name="Borpatragohain P."/>
            <person name="He Z."/>
            <person name="Irish N."/>
            <person name="Irwin J."/>
            <person name="Liu K."/>
            <person name="Mauleon R.P."/>
            <person name="Moore J."/>
            <person name="Morris R."/>
            <person name="Ostergaard L."/>
            <person name="Wang B."/>
            <person name="Wells R."/>
        </authorList>
    </citation>
    <scope>NUCLEOTIDE SEQUENCE [LARGE SCALE GENOMIC DNA]</scope>
    <source>
        <strain evidence="2">R-o-18</strain>
        <tissue evidence="2">Leaf</tissue>
    </source>
</reference>
<keyword evidence="3" id="KW-1185">Reference proteome</keyword>
<name>A0ABQ7LWQ8_BRACM</name>
<accession>A0ABQ7LWQ8</accession>
<comment type="caution">
    <text evidence="2">The sequence shown here is derived from an EMBL/GenBank/DDBJ whole genome shotgun (WGS) entry which is preliminary data.</text>
</comment>
<dbReference type="Proteomes" id="UP000823674">
    <property type="component" value="Chromosome A08"/>
</dbReference>
<evidence type="ECO:0000313" key="3">
    <source>
        <dbReference type="Proteomes" id="UP000823674"/>
    </source>
</evidence>
<evidence type="ECO:0000313" key="2">
    <source>
        <dbReference type="EMBL" id="KAG5389834.1"/>
    </source>
</evidence>